<dbReference type="Proteomes" id="UP001318120">
    <property type="component" value="Chromosome"/>
</dbReference>
<name>A0ABZ2E6H6_9BACT</name>
<feature type="transmembrane region" description="Helical" evidence="1">
    <location>
        <begin position="20"/>
        <end position="42"/>
    </location>
</feature>
<reference evidence="2 3" key="1">
    <citation type="journal article" date="2017" name="Genome Biol. Evol.">
        <title>Comparative Genomic Analysis Identifies a Campylobacter Clade Deficient in Selenium Metabolism.</title>
        <authorList>
            <person name="Miller W.G."/>
            <person name="Yee E."/>
            <person name="Lopes B.S."/>
            <person name="Chapman M.H."/>
            <person name="Huynh S."/>
            <person name="Bono J.L."/>
            <person name="Parker C.T."/>
            <person name="Strachan N.J.C."/>
            <person name="Forbes K.J."/>
        </authorList>
    </citation>
    <scope>NUCLEOTIDE SEQUENCE [LARGE SCALE GENOMIC DNA]</scope>
    <source>
        <strain evidence="2 3">RM9261</strain>
    </source>
</reference>
<evidence type="ECO:0000256" key="1">
    <source>
        <dbReference type="SAM" id="Phobius"/>
    </source>
</evidence>
<gene>
    <name evidence="2" type="ORF">CVIC9261_06285</name>
</gene>
<keyword evidence="1" id="KW-0812">Transmembrane</keyword>
<keyword evidence="3" id="KW-1185">Reference proteome</keyword>
<dbReference type="EMBL" id="CP144916">
    <property type="protein sequence ID" value="WWC41310.1"/>
    <property type="molecule type" value="Genomic_DNA"/>
</dbReference>
<proteinExistence type="predicted"/>
<organism evidence="2 3">
    <name type="scientific">Campylobacter vicugnae</name>
    <dbReference type="NCBI Taxonomy" id="1660076"/>
    <lineage>
        <taxon>Bacteria</taxon>
        <taxon>Pseudomonadati</taxon>
        <taxon>Campylobacterota</taxon>
        <taxon>Epsilonproteobacteria</taxon>
        <taxon>Campylobacterales</taxon>
        <taxon>Campylobacteraceae</taxon>
        <taxon>Campylobacter</taxon>
    </lineage>
</organism>
<protein>
    <submittedName>
        <fullName evidence="2">Uncharacterized protein</fullName>
    </submittedName>
</protein>
<sequence>MVEVIHNLLISIFPDFSRSISIFLLGLVLGFISGVIYTLFQIRRTHYNCPRRSGYSMKIPVVKNRITNKIYSVDCVYCKNKICKKDETKCMIF</sequence>
<evidence type="ECO:0000313" key="3">
    <source>
        <dbReference type="Proteomes" id="UP001318120"/>
    </source>
</evidence>
<keyword evidence="1" id="KW-0472">Membrane</keyword>
<accession>A0ABZ2E6H6</accession>
<keyword evidence="1" id="KW-1133">Transmembrane helix</keyword>
<evidence type="ECO:0000313" key="2">
    <source>
        <dbReference type="EMBL" id="WWC41310.1"/>
    </source>
</evidence>
<dbReference type="RefSeq" id="WP_236862471.1">
    <property type="nucleotide sequence ID" value="NZ_MJLQ01000017.1"/>
</dbReference>